<feature type="compositionally biased region" description="Pro residues" evidence="1">
    <location>
        <begin position="184"/>
        <end position="194"/>
    </location>
</feature>
<dbReference type="RefSeq" id="XP_011134365.1">
    <property type="nucleotide sequence ID" value="XM_011136063.1"/>
</dbReference>
<accession>A0A023BBQ5</accession>
<evidence type="ECO:0000313" key="3">
    <source>
        <dbReference type="Proteomes" id="UP000019763"/>
    </source>
</evidence>
<feature type="compositionally biased region" description="Pro residues" evidence="1">
    <location>
        <begin position="167"/>
        <end position="177"/>
    </location>
</feature>
<feature type="compositionally biased region" description="Basic and acidic residues" evidence="1">
    <location>
        <begin position="80"/>
        <end position="95"/>
    </location>
</feature>
<dbReference type="Proteomes" id="UP000019763">
    <property type="component" value="Unassembled WGS sequence"/>
</dbReference>
<proteinExistence type="predicted"/>
<evidence type="ECO:0000313" key="2">
    <source>
        <dbReference type="EMBL" id="EZG79920.1"/>
    </source>
</evidence>
<evidence type="ECO:0000256" key="1">
    <source>
        <dbReference type="SAM" id="MobiDB-lite"/>
    </source>
</evidence>
<dbReference type="EMBL" id="AFNH02000176">
    <property type="protein sequence ID" value="EZG79920.1"/>
    <property type="molecule type" value="Genomic_DNA"/>
</dbReference>
<dbReference type="GeneID" id="22911093"/>
<keyword evidence="3" id="KW-1185">Reference proteome</keyword>
<feature type="region of interest" description="Disordered" evidence="1">
    <location>
        <begin position="160"/>
        <end position="203"/>
    </location>
</feature>
<protein>
    <recommendedName>
        <fullName evidence="4">GATA zinc finger protein</fullName>
    </recommendedName>
</protein>
<evidence type="ECO:0008006" key="4">
    <source>
        <dbReference type="Google" id="ProtNLM"/>
    </source>
</evidence>
<feature type="region of interest" description="Disordered" evidence="1">
    <location>
        <begin position="68"/>
        <end position="131"/>
    </location>
</feature>
<sequence>MTEPLLDRILTEVLDDNYCESADLYIRSQLVTPAAVTSHTTFAPCCFTVIVNSRTSGQPRGIIRVDSSSPDARVRRPGNRHVDESERRSGLEKFGVDAANPLPEEGRAANHVPTQMRSVESPPGLSGVMDPVAATPLPATLFSPATRLSADLMSAGLDLPPGGLSLSPPPGLSPSSPPGGLSLSPPPGLSPSSPPGGVSLSGITTTGCDSSQLTCSTAFSSGSSRDGSEDPDDGDVFVPAAFGNRSCARCVSHETPQWRYIHKYRFCNACYMKVKRWFDTNRPGCKLPGRTRNMADIDLDCDRILFKAFDA</sequence>
<reference evidence="2" key="1">
    <citation type="submission" date="2013-12" db="EMBL/GenBank/DDBJ databases">
        <authorList>
            <person name="Omoto C.K."/>
            <person name="Sibley D."/>
            <person name="Venepally P."/>
            <person name="Hadjithomas M."/>
            <person name="Karamycheva S."/>
            <person name="Brunk B."/>
            <person name="Roos D."/>
            <person name="Caler E."/>
            <person name="Lorenzi H."/>
        </authorList>
    </citation>
    <scope>NUCLEOTIDE SEQUENCE</scope>
</reference>
<name>A0A023BBQ5_GRENI</name>
<dbReference type="VEuPathDB" id="CryptoDB:GNI_023800"/>
<comment type="caution">
    <text evidence="2">The sequence shown here is derived from an EMBL/GenBank/DDBJ whole genome shotgun (WGS) entry which is preliminary data.</text>
</comment>
<dbReference type="AlphaFoldDB" id="A0A023BBQ5"/>
<organism evidence="2 3">
    <name type="scientific">Gregarina niphandrodes</name>
    <name type="common">Septate eugregarine</name>
    <dbReference type="NCBI Taxonomy" id="110365"/>
    <lineage>
        <taxon>Eukaryota</taxon>
        <taxon>Sar</taxon>
        <taxon>Alveolata</taxon>
        <taxon>Apicomplexa</taxon>
        <taxon>Conoidasida</taxon>
        <taxon>Gregarinasina</taxon>
        <taxon>Eugregarinorida</taxon>
        <taxon>Gregarinidae</taxon>
        <taxon>Gregarina</taxon>
    </lineage>
</organism>
<gene>
    <name evidence="2" type="ORF">GNI_023800</name>
</gene>